<reference evidence="5" key="1">
    <citation type="journal article" date="2014" name="Int. J. Syst. Evol. Microbiol.">
        <title>Complete genome sequence of Corynebacterium casei LMG S-19264T (=DSM 44701T), isolated from a smear-ripened cheese.</title>
        <authorList>
            <consortium name="US DOE Joint Genome Institute (JGI-PGF)"/>
            <person name="Walter F."/>
            <person name="Albersmeier A."/>
            <person name="Kalinowski J."/>
            <person name="Ruckert C."/>
        </authorList>
    </citation>
    <scope>NUCLEOTIDE SEQUENCE</scope>
    <source>
        <strain evidence="5">CGMCC 4.7398</strain>
    </source>
</reference>
<dbReference type="Pfam" id="PF13377">
    <property type="entry name" value="Peripla_BP_3"/>
    <property type="match status" value="1"/>
</dbReference>
<gene>
    <name evidence="5" type="ORF">GCM10017772_12870</name>
</gene>
<name>A0A919FNA8_9MICO</name>
<evidence type="ECO:0000259" key="4">
    <source>
        <dbReference type="PROSITE" id="PS50932"/>
    </source>
</evidence>
<dbReference type="EMBL" id="BNAS01000002">
    <property type="protein sequence ID" value="GHH68898.1"/>
    <property type="molecule type" value="Genomic_DNA"/>
</dbReference>
<dbReference type="Proteomes" id="UP000627369">
    <property type="component" value="Unassembled WGS sequence"/>
</dbReference>
<dbReference type="SMART" id="SM00354">
    <property type="entry name" value="HTH_LACI"/>
    <property type="match status" value="1"/>
</dbReference>
<dbReference type="AlphaFoldDB" id="A0A919FNA8"/>
<keyword evidence="2" id="KW-0238">DNA-binding</keyword>
<dbReference type="InterPro" id="IPR029475">
    <property type="entry name" value="DUF6807"/>
</dbReference>
<protein>
    <submittedName>
        <fullName evidence="5">Transcriptional regulator</fullName>
    </submittedName>
</protein>
<proteinExistence type="predicted"/>
<sequence>MNGRSTVDAAIAERVRDAAAGLSYRPSNAARSLALGRTQTVALVVPDLGNPVFQQILRGVMDGAAEDGYRVLVADTVEDDQQEGAIALEARMRCDALVLVSPRIGDAELSALIADVEPVVLVNRETGGNAPSLVVDYEDGAIQVVEHLVALGHRRIVYLGGPVRAASDELRRAGLDRARKQHPDLEILDLPAGPDIQAGHAAAPAVLATRATAAVAFNDLVAFGLLAGLNEAGVAVPADISVAGFDDIELSRYATPALTTVAVPQAELGRHAWRELHAVIDDDAHPASSARFTPSLEVRGSTGPVPQGPERVHITDDTAVVRREEIPVVPPTAPPAWALPADPDADAVVLTCGDGLELVRRDAGDRMPKVHARRPYLHPVHTLAGVPLTDVSPVDHRHHYGVGIAVPDVNGTSHWGGRTFIEDVGPTLLKNHGRQTSDGIRVEAAPAAASGVTAGATTGETLVEDVLWSDEHGAPQLREERRISARLLPQAPGSDAAPGWVLDWRSTLHADHGPLEIRSPATNGRPGAGYGGLFWRLPIAESTTVRSAAGVGETRAHGSTSPWVAFVQHQGGRSTTLLLVQPGQVRPWFLRSAEYPGACPALAWDSPLLVPDGGSVQLDLVAVLLDTELTADAAEALAADLTDGGRR</sequence>
<dbReference type="Gene3D" id="3.40.50.2300">
    <property type="match status" value="2"/>
</dbReference>
<dbReference type="RefSeq" id="WP_229872207.1">
    <property type="nucleotide sequence ID" value="NZ_BNAS01000002.1"/>
</dbReference>
<keyword evidence="3" id="KW-0804">Transcription</keyword>
<keyword evidence="1" id="KW-0805">Transcription regulation</keyword>
<dbReference type="InterPro" id="IPR000843">
    <property type="entry name" value="HTH_LacI"/>
</dbReference>
<dbReference type="PROSITE" id="PS50932">
    <property type="entry name" value="HTH_LACI_2"/>
    <property type="match status" value="1"/>
</dbReference>
<organism evidence="5 6">
    <name type="scientific">Promicromonospora soli</name>
    <dbReference type="NCBI Taxonomy" id="2035533"/>
    <lineage>
        <taxon>Bacteria</taxon>
        <taxon>Bacillati</taxon>
        <taxon>Actinomycetota</taxon>
        <taxon>Actinomycetes</taxon>
        <taxon>Micrococcales</taxon>
        <taxon>Promicromonosporaceae</taxon>
        <taxon>Promicromonospora</taxon>
    </lineage>
</organism>
<dbReference type="InterPro" id="IPR010982">
    <property type="entry name" value="Lambda_DNA-bd_dom_sf"/>
</dbReference>
<evidence type="ECO:0000313" key="5">
    <source>
        <dbReference type="EMBL" id="GHH68898.1"/>
    </source>
</evidence>
<accession>A0A919FNA8</accession>
<dbReference type="GO" id="GO:0003700">
    <property type="term" value="F:DNA-binding transcription factor activity"/>
    <property type="evidence" value="ECO:0007669"/>
    <property type="project" value="TreeGrafter"/>
</dbReference>
<dbReference type="PANTHER" id="PTHR30146:SF153">
    <property type="entry name" value="LACTOSE OPERON REPRESSOR"/>
    <property type="match status" value="1"/>
</dbReference>
<dbReference type="Gene3D" id="1.10.260.40">
    <property type="entry name" value="lambda repressor-like DNA-binding domains"/>
    <property type="match status" value="1"/>
</dbReference>
<comment type="caution">
    <text evidence="5">The sequence shown here is derived from an EMBL/GenBank/DDBJ whole genome shotgun (WGS) entry which is preliminary data.</text>
</comment>
<feature type="domain" description="HTH lacI-type" evidence="4">
    <location>
        <begin position="1"/>
        <end position="35"/>
    </location>
</feature>
<evidence type="ECO:0000256" key="2">
    <source>
        <dbReference type="ARBA" id="ARBA00023125"/>
    </source>
</evidence>
<dbReference type="PANTHER" id="PTHR30146">
    <property type="entry name" value="LACI-RELATED TRANSCRIPTIONAL REPRESSOR"/>
    <property type="match status" value="1"/>
</dbReference>
<dbReference type="InterPro" id="IPR046335">
    <property type="entry name" value="LacI/GalR-like_sensor"/>
</dbReference>
<reference evidence="5" key="2">
    <citation type="submission" date="2020-09" db="EMBL/GenBank/DDBJ databases">
        <authorList>
            <person name="Sun Q."/>
            <person name="Zhou Y."/>
        </authorList>
    </citation>
    <scope>NUCLEOTIDE SEQUENCE</scope>
    <source>
        <strain evidence="5">CGMCC 4.7398</strain>
    </source>
</reference>
<dbReference type="InterPro" id="IPR028082">
    <property type="entry name" value="Peripla_BP_I"/>
</dbReference>
<dbReference type="CDD" id="cd06267">
    <property type="entry name" value="PBP1_LacI_sugar_binding-like"/>
    <property type="match status" value="1"/>
</dbReference>
<evidence type="ECO:0000256" key="3">
    <source>
        <dbReference type="ARBA" id="ARBA00023163"/>
    </source>
</evidence>
<dbReference type="GO" id="GO:0000976">
    <property type="term" value="F:transcription cis-regulatory region binding"/>
    <property type="evidence" value="ECO:0007669"/>
    <property type="project" value="TreeGrafter"/>
</dbReference>
<evidence type="ECO:0000256" key="1">
    <source>
        <dbReference type="ARBA" id="ARBA00023015"/>
    </source>
</evidence>
<dbReference type="Pfam" id="PF14100">
    <property type="entry name" value="DUF6807"/>
    <property type="match status" value="1"/>
</dbReference>
<keyword evidence="6" id="KW-1185">Reference proteome</keyword>
<evidence type="ECO:0000313" key="6">
    <source>
        <dbReference type="Proteomes" id="UP000627369"/>
    </source>
</evidence>
<dbReference type="SUPFAM" id="SSF53822">
    <property type="entry name" value="Periplasmic binding protein-like I"/>
    <property type="match status" value="1"/>
</dbReference>